<protein>
    <submittedName>
        <fullName evidence="8">Retrovirus-related Pol polyprotein from transposon 17.6</fullName>
    </submittedName>
</protein>
<evidence type="ECO:0000313" key="9">
    <source>
        <dbReference type="Proteomes" id="UP000257109"/>
    </source>
</evidence>
<dbReference type="PANTHER" id="PTHR35046">
    <property type="entry name" value="ZINC KNUCKLE (CCHC-TYPE) FAMILY PROTEIN"/>
    <property type="match status" value="1"/>
</dbReference>
<evidence type="ECO:0000313" key="8">
    <source>
        <dbReference type="EMBL" id="RDY08344.1"/>
    </source>
</evidence>
<dbReference type="GO" id="GO:0004519">
    <property type="term" value="F:endonuclease activity"/>
    <property type="evidence" value="ECO:0007669"/>
    <property type="project" value="UniProtKB-KW"/>
</dbReference>
<dbReference type="GO" id="GO:0003964">
    <property type="term" value="F:RNA-directed DNA polymerase activity"/>
    <property type="evidence" value="ECO:0007669"/>
    <property type="project" value="UniProtKB-KW"/>
</dbReference>
<feature type="non-terminal residue" evidence="8">
    <location>
        <position position="1"/>
    </location>
</feature>
<dbReference type="InterPro" id="IPR043502">
    <property type="entry name" value="DNA/RNA_pol_sf"/>
</dbReference>
<keyword evidence="3" id="KW-0540">Nuclease</keyword>
<accession>A0A371I080</accession>
<evidence type="ECO:0000256" key="1">
    <source>
        <dbReference type="ARBA" id="ARBA00022679"/>
    </source>
</evidence>
<evidence type="ECO:0000256" key="4">
    <source>
        <dbReference type="ARBA" id="ARBA00022759"/>
    </source>
</evidence>
<evidence type="ECO:0000256" key="6">
    <source>
        <dbReference type="ARBA" id="ARBA00022918"/>
    </source>
</evidence>
<dbReference type="Pfam" id="PF17917">
    <property type="entry name" value="RT_RNaseH"/>
    <property type="match status" value="1"/>
</dbReference>
<feature type="domain" description="Reverse transcriptase RNase H-like" evidence="7">
    <location>
        <begin position="78"/>
        <end position="120"/>
    </location>
</feature>
<sequence>MEASHVLLGRPWQYDRKVIHDGVSNKFSSVYISNKVTLKPLTLEEVLEDQIKMNKKENKKRKRNKKQANQEIKKRILRSYHYLYSSKFEVFSNHKSLEYLFDQKELNMRQRWWLEYLKDFEFDLSYDPGKANVVVDALNRKTLHVSALMVREIEFIEQFRDFSLEAIAQGRASSFTIGANGIVRLQDRVCVLSVPELRKLILESEHAPWCHEDVLGSQKDVLVAWYEDSCHQVCVCLSNLSESEDRALETIKPLHILEWNWDSILMDFVSSLPRT</sequence>
<keyword evidence="4" id="KW-0255">Endonuclease</keyword>
<keyword evidence="2" id="KW-0548">Nucleotidyltransferase</keyword>
<evidence type="ECO:0000259" key="7">
    <source>
        <dbReference type="Pfam" id="PF17917"/>
    </source>
</evidence>
<keyword evidence="6" id="KW-0695">RNA-directed DNA polymerase</keyword>
<evidence type="ECO:0000256" key="2">
    <source>
        <dbReference type="ARBA" id="ARBA00022695"/>
    </source>
</evidence>
<dbReference type="AlphaFoldDB" id="A0A371I080"/>
<keyword evidence="9" id="KW-1185">Reference proteome</keyword>
<dbReference type="OrthoDB" id="996129at2759"/>
<dbReference type="PANTHER" id="PTHR35046:SF9">
    <property type="entry name" value="RNA-DIRECTED DNA POLYMERASE"/>
    <property type="match status" value="1"/>
</dbReference>
<dbReference type="Proteomes" id="UP000257109">
    <property type="component" value="Unassembled WGS sequence"/>
</dbReference>
<evidence type="ECO:0000256" key="3">
    <source>
        <dbReference type="ARBA" id="ARBA00022722"/>
    </source>
</evidence>
<dbReference type="InterPro" id="IPR041373">
    <property type="entry name" value="RT_RNaseH"/>
</dbReference>
<comment type="caution">
    <text evidence="8">The sequence shown here is derived from an EMBL/GenBank/DDBJ whole genome shotgun (WGS) entry which is preliminary data.</text>
</comment>
<name>A0A371I080_MUCPR</name>
<reference evidence="8" key="1">
    <citation type="submission" date="2018-05" db="EMBL/GenBank/DDBJ databases">
        <title>Draft genome of Mucuna pruriens seed.</title>
        <authorList>
            <person name="Nnadi N.E."/>
            <person name="Vos R."/>
            <person name="Hasami M.H."/>
            <person name="Devisetty U.K."/>
            <person name="Aguiy J.C."/>
        </authorList>
    </citation>
    <scope>NUCLEOTIDE SEQUENCE [LARGE SCALE GENOMIC DNA]</scope>
    <source>
        <strain evidence="8">JCA_2017</strain>
    </source>
</reference>
<keyword evidence="1" id="KW-0808">Transferase</keyword>
<evidence type="ECO:0000256" key="5">
    <source>
        <dbReference type="ARBA" id="ARBA00022801"/>
    </source>
</evidence>
<dbReference type="EMBL" id="QJKJ01001293">
    <property type="protein sequence ID" value="RDY08344.1"/>
    <property type="molecule type" value="Genomic_DNA"/>
</dbReference>
<organism evidence="8 9">
    <name type="scientific">Mucuna pruriens</name>
    <name type="common">Velvet bean</name>
    <name type="synonym">Dolichos pruriens</name>
    <dbReference type="NCBI Taxonomy" id="157652"/>
    <lineage>
        <taxon>Eukaryota</taxon>
        <taxon>Viridiplantae</taxon>
        <taxon>Streptophyta</taxon>
        <taxon>Embryophyta</taxon>
        <taxon>Tracheophyta</taxon>
        <taxon>Spermatophyta</taxon>
        <taxon>Magnoliopsida</taxon>
        <taxon>eudicotyledons</taxon>
        <taxon>Gunneridae</taxon>
        <taxon>Pentapetalae</taxon>
        <taxon>rosids</taxon>
        <taxon>fabids</taxon>
        <taxon>Fabales</taxon>
        <taxon>Fabaceae</taxon>
        <taxon>Papilionoideae</taxon>
        <taxon>50 kb inversion clade</taxon>
        <taxon>NPAAA clade</taxon>
        <taxon>indigoferoid/millettioid clade</taxon>
        <taxon>Phaseoleae</taxon>
        <taxon>Mucuna</taxon>
    </lineage>
</organism>
<gene>
    <name evidence="8" type="primary">pol</name>
    <name evidence="8" type="ORF">CR513_07429</name>
</gene>
<proteinExistence type="predicted"/>
<keyword evidence="5" id="KW-0378">Hydrolase</keyword>
<dbReference type="SUPFAM" id="SSF56672">
    <property type="entry name" value="DNA/RNA polymerases"/>
    <property type="match status" value="1"/>
</dbReference>
<dbReference type="GO" id="GO:0016787">
    <property type="term" value="F:hydrolase activity"/>
    <property type="evidence" value="ECO:0007669"/>
    <property type="project" value="UniProtKB-KW"/>
</dbReference>